<reference evidence="1" key="1">
    <citation type="journal article" date="2022" name="IScience">
        <title>Evolution of zygomycete secretomes and the origins of terrestrial fungal ecologies.</title>
        <authorList>
            <person name="Chang Y."/>
            <person name="Wang Y."/>
            <person name="Mondo S."/>
            <person name="Ahrendt S."/>
            <person name="Andreopoulos W."/>
            <person name="Barry K."/>
            <person name="Beard J."/>
            <person name="Benny G.L."/>
            <person name="Blankenship S."/>
            <person name="Bonito G."/>
            <person name="Cuomo C."/>
            <person name="Desiro A."/>
            <person name="Gervers K.A."/>
            <person name="Hundley H."/>
            <person name="Kuo A."/>
            <person name="LaButti K."/>
            <person name="Lang B.F."/>
            <person name="Lipzen A."/>
            <person name="O'Donnell K."/>
            <person name="Pangilinan J."/>
            <person name="Reynolds N."/>
            <person name="Sandor L."/>
            <person name="Smith M.E."/>
            <person name="Tsang A."/>
            <person name="Grigoriev I.V."/>
            <person name="Stajich J.E."/>
            <person name="Spatafora J.W."/>
        </authorList>
    </citation>
    <scope>NUCLEOTIDE SEQUENCE</scope>
    <source>
        <strain evidence="1">RSA 2281</strain>
    </source>
</reference>
<sequence length="179" mass="20572">IIRYFIKSTQDINALISNLQDKIINFIQNMVLHLSLRPSFNHCTLISLHIGLYIQKHKANIHYVMYHDYHCSTDRANFGTITTIFVLSRCLAVPNHTNAQLYINKKRFGSDRAIQVSTTKLIKSSLLSKNLQASTGSYSVMFFYLHEYKCHPPGFSCLHFQVGAYITGILLFTTSYLYP</sequence>
<feature type="non-terminal residue" evidence="1">
    <location>
        <position position="179"/>
    </location>
</feature>
<evidence type="ECO:0000313" key="2">
    <source>
        <dbReference type="Proteomes" id="UP001209540"/>
    </source>
</evidence>
<comment type="caution">
    <text evidence="1">The sequence shown here is derived from an EMBL/GenBank/DDBJ whole genome shotgun (WGS) entry which is preliminary data.</text>
</comment>
<name>A0AAD5JSJ1_9FUNG</name>
<proteinExistence type="predicted"/>
<evidence type="ECO:0000313" key="1">
    <source>
        <dbReference type="EMBL" id="KAI9252349.1"/>
    </source>
</evidence>
<accession>A0AAD5JSJ1</accession>
<dbReference type="EMBL" id="JAIXMP010000028">
    <property type="protein sequence ID" value="KAI9252349.1"/>
    <property type="molecule type" value="Genomic_DNA"/>
</dbReference>
<reference evidence="1" key="2">
    <citation type="submission" date="2023-02" db="EMBL/GenBank/DDBJ databases">
        <authorList>
            <consortium name="DOE Joint Genome Institute"/>
            <person name="Mondo S.J."/>
            <person name="Chang Y."/>
            <person name="Wang Y."/>
            <person name="Ahrendt S."/>
            <person name="Andreopoulos W."/>
            <person name="Barry K."/>
            <person name="Beard J."/>
            <person name="Benny G.L."/>
            <person name="Blankenship S."/>
            <person name="Bonito G."/>
            <person name="Cuomo C."/>
            <person name="Desiro A."/>
            <person name="Gervers K.A."/>
            <person name="Hundley H."/>
            <person name="Kuo A."/>
            <person name="LaButti K."/>
            <person name="Lang B.F."/>
            <person name="Lipzen A."/>
            <person name="O'Donnell K."/>
            <person name="Pangilinan J."/>
            <person name="Reynolds N."/>
            <person name="Sandor L."/>
            <person name="Smith M.W."/>
            <person name="Tsang A."/>
            <person name="Grigoriev I.V."/>
            <person name="Stajich J.E."/>
            <person name="Spatafora J.W."/>
        </authorList>
    </citation>
    <scope>NUCLEOTIDE SEQUENCE</scope>
    <source>
        <strain evidence="1">RSA 2281</strain>
    </source>
</reference>
<gene>
    <name evidence="1" type="ORF">BDA99DRAFT_520849</name>
</gene>
<keyword evidence="2" id="KW-1185">Reference proteome</keyword>
<dbReference type="AlphaFoldDB" id="A0AAD5JSJ1"/>
<dbReference type="Proteomes" id="UP001209540">
    <property type="component" value="Unassembled WGS sequence"/>
</dbReference>
<organism evidence="1 2">
    <name type="scientific">Phascolomyces articulosus</name>
    <dbReference type="NCBI Taxonomy" id="60185"/>
    <lineage>
        <taxon>Eukaryota</taxon>
        <taxon>Fungi</taxon>
        <taxon>Fungi incertae sedis</taxon>
        <taxon>Mucoromycota</taxon>
        <taxon>Mucoromycotina</taxon>
        <taxon>Mucoromycetes</taxon>
        <taxon>Mucorales</taxon>
        <taxon>Lichtheimiaceae</taxon>
        <taxon>Phascolomyces</taxon>
    </lineage>
</organism>
<protein>
    <submittedName>
        <fullName evidence="1">Uncharacterized protein</fullName>
    </submittedName>
</protein>